<keyword evidence="2" id="KW-0812">Transmembrane</keyword>
<name>W8VCM3_KLEPN</name>
<keyword evidence="2" id="KW-0472">Membrane</keyword>
<accession>W8VCM3</accession>
<reference evidence="3 4" key="1">
    <citation type="journal article" date="2014" name="Proc. Natl. Acad. Sci. U.S.A.">
        <title>Molecular dissection of the evolution of carbapenem-resistant multilocus sequence type 258 Klebsiella pneumoniae.</title>
        <authorList>
            <person name="Deleo F.R."/>
            <person name="Chen L."/>
            <person name="Porcella S.F."/>
            <person name="Martens C.A."/>
            <person name="Kobayashi S.D."/>
            <person name="Porter A.R."/>
            <person name="Chavda K.D."/>
            <person name="Jacobs M.R."/>
            <person name="Mathema B."/>
            <person name="Olsen R.J."/>
            <person name="Bonomo R.A."/>
            <person name="Musser J.M."/>
            <person name="Kreiswirth B.N."/>
        </authorList>
    </citation>
    <scope>NUCLEOTIDE SEQUENCE [LARGE SCALE GENOMIC DNA]</scope>
    <source>
        <strain evidence="3">30684/NJST258_2</strain>
    </source>
</reference>
<proteinExistence type="predicted"/>
<keyword evidence="2" id="KW-1133">Transmembrane helix</keyword>
<dbReference type="EMBL" id="CP006918">
    <property type="protein sequence ID" value="AHM76811.1"/>
    <property type="molecule type" value="Genomic_DNA"/>
</dbReference>
<sequence>MDERGGFVQKILFIHTVFIYTGCVHFVPFGGRKFDRRNEVLAETGGAVSALTPREHTVLRQQRAVTGPRGNAWFSAAHPCRCRRRAGKPFMERTNYRPGQTPPATGRDKLATGSGKVRQLIVLLNHRRRAYGRNGYYYFDPETHGCCVATT</sequence>
<dbReference type="Proteomes" id="UP000019586">
    <property type="component" value="Chromosome"/>
</dbReference>
<dbReference type="AlphaFoldDB" id="W8VCM3"/>
<feature type="region of interest" description="Disordered" evidence="1">
    <location>
        <begin position="92"/>
        <end position="111"/>
    </location>
</feature>
<dbReference type="HOGENOM" id="CLU_1728947_0_0_6"/>
<protein>
    <submittedName>
        <fullName evidence="3">Uncharacterized protein</fullName>
    </submittedName>
</protein>
<dbReference type="KEGG" id="kps:KPNJ2_00031"/>
<evidence type="ECO:0000256" key="2">
    <source>
        <dbReference type="SAM" id="Phobius"/>
    </source>
</evidence>
<evidence type="ECO:0000256" key="1">
    <source>
        <dbReference type="SAM" id="MobiDB-lite"/>
    </source>
</evidence>
<evidence type="ECO:0000313" key="3">
    <source>
        <dbReference type="EMBL" id="AHM76811.1"/>
    </source>
</evidence>
<organism evidence="3 4">
    <name type="scientific">Klebsiella pneumoniae 30684/NJST258_2</name>
    <dbReference type="NCBI Taxonomy" id="1420013"/>
    <lineage>
        <taxon>Bacteria</taxon>
        <taxon>Pseudomonadati</taxon>
        <taxon>Pseudomonadota</taxon>
        <taxon>Gammaproteobacteria</taxon>
        <taxon>Enterobacterales</taxon>
        <taxon>Enterobacteriaceae</taxon>
        <taxon>Klebsiella/Raoultella group</taxon>
        <taxon>Klebsiella</taxon>
        <taxon>Klebsiella pneumoniae complex</taxon>
    </lineage>
</organism>
<evidence type="ECO:0000313" key="4">
    <source>
        <dbReference type="Proteomes" id="UP000019586"/>
    </source>
</evidence>
<feature type="transmembrane region" description="Helical" evidence="2">
    <location>
        <begin position="12"/>
        <end position="31"/>
    </location>
</feature>
<gene>
    <name evidence="3" type="ORF">KPNJ2_00031</name>
</gene>